<protein>
    <recommendedName>
        <fullName evidence="1">Reverse transcriptase domain-containing protein</fullName>
    </recommendedName>
</protein>
<evidence type="ECO:0000259" key="1">
    <source>
        <dbReference type="PROSITE" id="PS50878"/>
    </source>
</evidence>
<reference evidence="3" key="1">
    <citation type="journal article" date="2012" name="Nature">
        <title>A physical, genetic and functional sequence assembly of the barley genome.</title>
        <authorList>
            <consortium name="The International Barley Genome Sequencing Consortium"/>
            <person name="Mayer K.F."/>
            <person name="Waugh R."/>
            <person name="Brown J.W."/>
            <person name="Schulman A."/>
            <person name="Langridge P."/>
            <person name="Platzer M."/>
            <person name="Fincher G.B."/>
            <person name="Muehlbauer G.J."/>
            <person name="Sato K."/>
            <person name="Close T.J."/>
            <person name="Wise R.P."/>
            <person name="Stein N."/>
        </authorList>
    </citation>
    <scope>NUCLEOTIDE SEQUENCE [LARGE SCALE GENOMIC DNA]</scope>
    <source>
        <strain evidence="3">cv. Morex</strain>
    </source>
</reference>
<accession>A0A8I6WPS9</accession>
<dbReference type="SUPFAM" id="SSF56672">
    <property type="entry name" value="DNA/RNA polymerases"/>
    <property type="match status" value="1"/>
</dbReference>
<reference evidence="2" key="3">
    <citation type="submission" date="2022-01" db="UniProtKB">
        <authorList>
            <consortium name="EnsemblPlants"/>
        </authorList>
    </citation>
    <scope>IDENTIFICATION</scope>
    <source>
        <strain evidence="2">subsp. vulgare</strain>
    </source>
</reference>
<name>A0A8I6WPS9_HORVV</name>
<evidence type="ECO:0000313" key="3">
    <source>
        <dbReference type="Proteomes" id="UP000011116"/>
    </source>
</evidence>
<dbReference type="PANTHER" id="PTHR46890:SF48">
    <property type="entry name" value="RNA-DIRECTED DNA POLYMERASE"/>
    <property type="match status" value="1"/>
</dbReference>
<feature type="domain" description="Reverse transcriptase" evidence="1">
    <location>
        <begin position="1"/>
        <end position="280"/>
    </location>
</feature>
<reference evidence="2" key="2">
    <citation type="submission" date="2020-10" db="EMBL/GenBank/DDBJ databases">
        <authorList>
            <person name="Scholz U."/>
            <person name="Mascher M."/>
            <person name="Fiebig A."/>
        </authorList>
    </citation>
    <scope>NUCLEOTIDE SEQUENCE [LARGE SCALE GENOMIC DNA]</scope>
    <source>
        <strain evidence="2">cv. Morex</strain>
    </source>
</reference>
<dbReference type="Pfam" id="PF00078">
    <property type="entry name" value="RVT_1"/>
    <property type="match status" value="1"/>
</dbReference>
<dbReference type="Proteomes" id="UP000011116">
    <property type="component" value="Chromosome 1H"/>
</dbReference>
<dbReference type="Gramene" id="HORVU.MOREX.r3.1HG0050050.1">
    <property type="protein sequence ID" value="HORVU.MOREX.r3.1HG0050050.1.CDS1"/>
    <property type="gene ID" value="HORVU.MOREX.r3.1HG0050050"/>
</dbReference>
<dbReference type="InterPro" id="IPR000477">
    <property type="entry name" value="RT_dom"/>
</dbReference>
<dbReference type="InterPro" id="IPR052343">
    <property type="entry name" value="Retrotransposon-Effector_Assoc"/>
</dbReference>
<dbReference type="AlphaFoldDB" id="A0A8I6WPS9"/>
<dbReference type="PROSITE" id="PS50878">
    <property type="entry name" value="RT_POL"/>
    <property type="match status" value="1"/>
</dbReference>
<keyword evidence="3" id="KW-1185">Reference proteome</keyword>
<dbReference type="PANTHER" id="PTHR46890">
    <property type="entry name" value="NON-LTR RETROLELEMENT REVERSE TRANSCRIPTASE-LIKE PROTEIN-RELATED"/>
    <property type="match status" value="1"/>
</dbReference>
<proteinExistence type="predicted"/>
<dbReference type="EnsemblPlants" id="HORVU.MOREX.r3.1HG0050050.1">
    <property type="protein sequence ID" value="HORVU.MOREX.r3.1HG0050050.1.CDS1"/>
    <property type="gene ID" value="HORVU.MOREX.r3.1HG0050050"/>
</dbReference>
<dbReference type="CDD" id="cd01650">
    <property type="entry name" value="RT_nLTR_like"/>
    <property type="match status" value="1"/>
</dbReference>
<dbReference type="SMR" id="A0A8I6WPS9"/>
<evidence type="ECO:0000313" key="2">
    <source>
        <dbReference type="EnsemblPlants" id="HORVU.MOREX.r3.1HG0050050.1.CDS1"/>
    </source>
</evidence>
<dbReference type="InterPro" id="IPR043502">
    <property type="entry name" value="DNA/RNA_pol_sf"/>
</dbReference>
<sequence>MGGPMLADWNNTSITLIPKVKNLDAVKNMRLISLCNVDYKIIAKILSKRLKGILPEVISPTQSDFVPGRLLTNNVLLAYEVIHYMGNKIHGKESYATVKLHMSKAYDRVEWHFLEAMMVKLRFHRRFVELIMKCVRMVKFRIKINAYFMDKVLLERGLRQGDPMSPYLFLLCAKAFSSLLTKPVENNLIQGVKLCPNAPSISHLFFTDDSLILFKANKESAEQIQHILRVYKASSDQTINKDKSAVFFNNNVKAKDKDDVMRTLGILKQDLNKRYLGMPIHVG</sequence>
<organism evidence="2 3">
    <name type="scientific">Hordeum vulgare subsp. vulgare</name>
    <name type="common">Domesticated barley</name>
    <dbReference type="NCBI Taxonomy" id="112509"/>
    <lineage>
        <taxon>Eukaryota</taxon>
        <taxon>Viridiplantae</taxon>
        <taxon>Streptophyta</taxon>
        <taxon>Embryophyta</taxon>
        <taxon>Tracheophyta</taxon>
        <taxon>Spermatophyta</taxon>
        <taxon>Magnoliopsida</taxon>
        <taxon>Liliopsida</taxon>
        <taxon>Poales</taxon>
        <taxon>Poaceae</taxon>
        <taxon>BOP clade</taxon>
        <taxon>Pooideae</taxon>
        <taxon>Triticodae</taxon>
        <taxon>Triticeae</taxon>
        <taxon>Hordeinae</taxon>
        <taxon>Hordeum</taxon>
    </lineage>
</organism>